<organism evidence="2 3">
    <name type="scientific">Cryoendolithus antarcticus</name>
    <dbReference type="NCBI Taxonomy" id="1507870"/>
    <lineage>
        <taxon>Eukaryota</taxon>
        <taxon>Fungi</taxon>
        <taxon>Dikarya</taxon>
        <taxon>Ascomycota</taxon>
        <taxon>Pezizomycotina</taxon>
        <taxon>Dothideomycetes</taxon>
        <taxon>Dothideomycetidae</taxon>
        <taxon>Cladosporiales</taxon>
        <taxon>Cladosporiaceae</taxon>
        <taxon>Cryoendolithus</taxon>
    </lineage>
</organism>
<dbReference type="Pfam" id="PF26639">
    <property type="entry name" value="Het-6_barrel"/>
    <property type="match status" value="1"/>
</dbReference>
<keyword evidence="3" id="KW-1185">Reference proteome</keyword>
<sequence>MPSTAGDVTYFQSNFRRTFKGWWQRTPTGPYDFLNHSREEIRLLCILPASKGVPEEALFARTRIVSLLDKPQYECISYCWGDPEKTEMVIFQGQPVKVTSNLASALRCFRAEADEEVWLWADALCINQNNITERNQQVQLMARIYSDASNVRAWIEWPGWEETTMGLLSPREMRLGAAWLLEATLDFFISGRAILPTLNGAQLPMLAGMRELFLNPFWQRIWITQELVLASNIVLYYGALRYKLAGRSKFQQLTQNMQDHCTSARIDKRDFMACDGAAKTSADDLERKWRVLSEILKPLYRYRQAEVLSTLNRLWHSLMTKFNRIGKAGRKHDYVYAMLGLVPADARIVPDYSKPFEEVYADSTFAVMRATKDMACLLGASMGLPNMPTWAVDYSEGSATGNFDVFSGQHCAGKHVEFNLQKGPRGAIIVNGVLFDTVVSNISSFDHWQETRYSSGAAFREGVRNQVQKAVAFYAAESKALSQSEDVTQELIRILACGASGNLVPALSSEVRPGRLTPEILLECHRRVNLEMRDTSVEREMLPRLYGFMGGKKLFVTANGKFGLAEKELQIGDLTCVLGGCSMPLCVRSDILDSSKVYKLISPCYLDGVMDGEALRIRQAQLIRDGVDVNKAVEQITLI</sequence>
<gene>
    <name evidence="2" type="ORF">B0A48_03546</name>
</gene>
<dbReference type="InterPro" id="IPR010730">
    <property type="entry name" value="HET"/>
</dbReference>
<accession>A0A1V8TKC3</accession>
<protein>
    <recommendedName>
        <fullName evidence="1">Heterokaryon incompatibility domain-containing protein</fullName>
    </recommendedName>
</protein>
<dbReference type="STRING" id="1507870.A0A1V8TKC3"/>
<dbReference type="OrthoDB" id="2157530at2759"/>
<dbReference type="EMBL" id="NAJO01000006">
    <property type="protein sequence ID" value="OQO11819.1"/>
    <property type="molecule type" value="Genomic_DNA"/>
</dbReference>
<dbReference type="Pfam" id="PF06985">
    <property type="entry name" value="HET"/>
    <property type="match status" value="1"/>
</dbReference>
<dbReference type="Proteomes" id="UP000192596">
    <property type="component" value="Unassembled WGS sequence"/>
</dbReference>
<proteinExistence type="predicted"/>
<evidence type="ECO:0000313" key="2">
    <source>
        <dbReference type="EMBL" id="OQO11819.1"/>
    </source>
</evidence>
<feature type="domain" description="Heterokaryon incompatibility" evidence="1">
    <location>
        <begin position="73"/>
        <end position="226"/>
    </location>
</feature>
<dbReference type="PANTHER" id="PTHR24148">
    <property type="entry name" value="ANKYRIN REPEAT DOMAIN-CONTAINING PROTEIN 39 HOMOLOG-RELATED"/>
    <property type="match status" value="1"/>
</dbReference>
<dbReference type="InterPro" id="IPR052895">
    <property type="entry name" value="HetReg/Transcr_Mod"/>
</dbReference>
<reference evidence="3" key="1">
    <citation type="submission" date="2017-03" db="EMBL/GenBank/DDBJ databases">
        <title>Genomes of endolithic fungi from Antarctica.</title>
        <authorList>
            <person name="Coleine C."/>
            <person name="Masonjones S."/>
            <person name="Stajich J.E."/>
        </authorList>
    </citation>
    <scope>NUCLEOTIDE SEQUENCE [LARGE SCALE GENOMIC DNA]</scope>
    <source>
        <strain evidence="3">CCFEE 5527</strain>
    </source>
</reference>
<dbReference type="InParanoid" id="A0A1V8TKC3"/>
<evidence type="ECO:0000313" key="3">
    <source>
        <dbReference type="Proteomes" id="UP000192596"/>
    </source>
</evidence>
<dbReference type="AlphaFoldDB" id="A0A1V8TKC3"/>
<name>A0A1V8TKC3_9PEZI</name>
<dbReference type="PANTHER" id="PTHR24148:SF73">
    <property type="entry name" value="HET DOMAIN PROTEIN (AFU_ORTHOLOGUE AFUA_8G01020)"/>
    <property type="match status" value="1"/>
</dbReference>
<comment type="caution">
    <text evidence="2">The sequence shown here is derived from an EMBL/GenBank/DDBJ whole genome shotgun (WGS) entry which is preliminary data.</text>
</comment>
<evidence type="ECO:0000259" key="1">
    <source>
        <dbReference type="Pfam" id="PF06985"/>
    </source>
</evidence>